<protein>
    <submittedName>
        <fullName evidence="2">Uncharacterized protein</fullName>
    </submittedName>
</protein>
<reference evidence="2 3" key="1">
    <citation type="submission" date="2024-05" db="EMBL/GenBank/DDBJ databases">
        <title>A draft genome resource for the thread blight pathogen Marasmius tenuissimus strain MS-2.</title>
        <authorList>
            <person name="Yulfo-Soto G.E."/>
            <person name="Baruah I.K."/>
            <person name="Amoako-Attah I."/>
            <person name="Bukari Y."/>
            <person name="Meinhardt L.W."/>
            <person name="Bailey B.A."/>
            <person name="Cohen S.P."/>
        </authorList>
    </citation>
    <scope>NUCLEOTIDE SEQUENCE [LARGE SCALE GENOMIC DNA]</scope>
    <source>
        <strain evidence="2 3">MS-2</strain>
    </source>
</reference>
<feature type="transmembrane region" description="Helical" evidence="1">
    <location>
        <begin position="224"/>
        <end position="242"/>
    </location>
</feature>
<sequence>MSFLLAALSYRQLGPDSTAPTPSCDETRTTVGIIWSCLSMIILCTWTSVSPNVPSVLRSGHEALVYWDNAKIFFVALVGPELIVFWSIRQWFAAREMAKEYKKYGWTITHAFFASMGGFALYDSDGNFLFHLWDQQFSEHSKYGQDGYDAQLRKLKELHPHGHGEFESPLEYCVANGLIVMTEKEIESLGHTDLLAKTIAISQTLYFITSCIARGVKGLAITELEFLTLGFAALNLVTYSFWWHKPSRVRFPIRVMVRHGPLSSQQSSGPQDQDEEANSRLLGTETPAMSPEARAPGILSAFWDRIWDDYGDGQDWDDWSLRKRTMWILLLPPRAAGRTLDYSFFGEGAARPQPERGNIFSAGNHKASNDGLIFLLMLFAAVILGVFHCIPIMLNYRDFPGRTKDHHLWTIFALLTTVAPLGAPILLLVGYALQDLSADWAIELVAQLILGLAAILSLVYPVARIALMVLAAKQLTDLPPSALQQVEWTTLIPHFGI</sequence>
<feature type="transmembrane region" description="Helical" evidence="1">
    <location>
        <begin position="31"/>
        <end position="49"/>
    </location>
</feature>
<gene>
    <name evidence="2" type="ORF">AAF712_006760</name>
</gene>
<evidence type="ECO:0000256" key="1">
    <source>
        <dbReference type="SAM" id="Phobius"/>
    </source>
</evidence>
<feature type="transmembrane region" description="Helical" evidence="1">
    <location>
        <begin position="408"/>
        <end position="432"/>
    </location>
</feature>
<accession>A0ABR2ZYJ1</accession>
<evidence type="ECO:0000313" key="3">
    <source>
        <dbReference type="Proteomes" id="UP001437256"/>
    </source>
</evidence>
<proteinExistence type="predicted"/>
<feature type="transmembrane region" description="Helical" evidence="1">
    <location>
        <begin position="372"/>
        <end position="396"/>
    </location>
</feature>
<feature type="transmembrane region" description="Helical" evidence="1">
    <location>
        <begin position="72"/>
        <end position="92"/>
    </location>
</feature>
<dbReference type="PANTHER" id="PTHR35043">
    <property type="entry name" value="TRANSCRIPTION FACTOR DOMAIN-CONTAINING PROTEIN"/>
    <property type="match status" value="1"/>
</dbReference>
<feature type="transmembrane region" description="Helical" evidence="1">
    <location>
        <begin position="104"/>
        <end position="122"/>
    </location>
</feature>
<keyword evidence="1" id="KW-0812">Transmembrane</keyword>
<feature type="transmembrane region" description="Helical" evidence="1">
    <location>
        <begin position="444"/>
        <end position="463"/>
    </location>
</feature>
<name>A0ABR2ZYJ1_9AGAR</name>
<dbReference type="EMBL" id="JBBXMP010000038">
    <property type="protein sequence ID" value="KAL0066136.1"/>
    <property type="molecule type" value="Genomic_DNA"/>
</dbReference>
<evidence type="ECO:0000313" key="2">
    <source>
        <dbReference type="EMBL" id="KAL0066136.1"/>
    </source>
</evidence>
<keyword evidence="1" id="KW-0472">Membrane</keyword>
<keyword evidence="3" id="KW-1185">Reference proteome</keyword>
<keyword evidence="1" id="KW-1133">Transmembrane helix</keyword>
<dbReference type="PANTHER" id="PTHR35043:SF7">
    <property type="entry name" value="TRANSCRIPTION FACTOR DOMAIN-CONTAINING PROTEIN"/>
    <property type="match status" value="1"/>
</dbReference>
<comment type="caution">
    <text evidence="2">The sequence shown here is derived from an EMBL/GenBank/DDBJ whole genome shotgun (WGS) entry which is preliminary data.</text>
</comment>
<dbReference type="Proteomes" id="UP001437256">
    <property type="component" value="Unassembled WGS sequence"/>
</dbReference>
<organism evidence="2 3">
    <name type="scientific">Marasmius tenuissimus</name>
    <dbReference type="NCBI Taxonomy" id="585030"/>
    <lineage>
        <taxon>Eukaryota</taxon>
        <taxon>Fungi</taxon>
        <taxon>Dikarya</taxon>
        <taxon>Basidiomycota</taxon>
        <taxon>Agaricomycotina</taxon>
        <taxon>Agaricomycetes</taxon>
        <taxon>Agaricomycetidae</taxon>
        <taxon>Agaricales</taxon>
        <taxon>Marasmiineae</taxon>
        <taxon>Marasmiaceae</taxon>
        <taxon>Marasmius</taxon>
    </lineage>
</organism>